<dbReference type="RefSeq" id="WP_307631769.1">
    <property type="nucleotide sequence ID" value="NZ_JAPHEH010000001.1"/>
</dbReference>
<evidence type="ECO:0000256" key="5">
    <source>
        <dbReference type="RuleBase" id="RU362066"/>
    </source>
</evidence>
<gene>
    <name evidence="8" type="primary">fliD</name>
    <name evidence="8" type="ORF">OLX77_01275</name>
</gene>
<keyword evidence="8" id="KW-0969">Cilium</keyword>
<keyword evidence="4 5" id="KW-0975">Bacterial flagellum</keyword>
<protein>
    <recommendedName>
        <fullName evidence="5">Flagellar hook-associated protein 2</fullName>
        <shortName evidence="5">HAP2</shortName>
    </recommendedName>
    <alternativeName>
        <fullName evidence="5">Flagellar cap protein</fullName>
    </alternativeName>
</protein>
<proteinExistence type="inferred from homology"/>
<reference evidence="8" key="1">
    <citation type="journal article" date="2022" name="bioRxiv">
        <title>Thiovibrio frasassiensisgen. nov., sp. nov., an autotrophic, elemental sulfur disproportionating bacterium isolated from sulfidic karst sediment, and proposal of Thiovibrionaceae fam. nov.</title>
        <authorList>
            <person name="Aronson H."/>
            <person name="Thomas C."/>
            <person name="Bhattacharyya M."/>
            <person name="Eckstein S."/>
            <person name="Jensen S."/>
            <person name="Barco R."/>
            <person name="Macalady J."/>
            <person name="Amend J."/>
        </authorList>
    </citation>
    <scope>NUCLEOTIDE SEQUENCE</scope>
    <source>
        <strain evidence="8">RS19-109</strain>
    </source>
</reference>
<comment type="subcellular location">
    <subcellularLocation>
        <location evidence="5">Secreted</location>
    </subcellularLocation>
    <subcellularLocation>
        <location evidence="5">Bacterial flagellum</location>
    </subcellularLocation>
</comment>
<dbReference type="EMBL" id="JAPHEH010000001">
    <property type="protein sequence ID" value="MDG4474789.1"/>
    <property type="molecule type" value="Genomic_DNA"/>
</dbReference>
<feature type="domain" description="Flagellar hook-associated protein 2 C-terminal" evidence="7">
    <location>
        <begin position="216"/>
        <end position="438"/>
    </location>
</feature>
<dbReference type="GO" id="GO:0009421">
    <property type="term" value="C:bacterial-type flagellum filament cap"/>
    <property type="evidence" value="ECO:0007669"/>
    <property type="project" value="InterPro"/>
</dbReference>
<comment type="caution">
    <text evidence="8">The sequence shown here is derived from an EMBL/GenBank/DDBJ whole genome shotgun (WGS) entry which is preliminary data.</text>
</comment>
<dbReference type="Pfam" id="PF02465">
    <property type="entry name" value="FliD_N"/>
    <property type="match status" value="1"/>
</dbReference>
<dbReference type="Pfam" id="PF07195">
    <property type="entry name" value="FliD_C"/>
    <property type="match status" value="1"/>
</dbReference>
<dbReference type="PANTHER" id="PTHR30288:SF0">
    <property type="entry name" value="FLAGELLAR HOOK-ASSOCIATED PROTEIN 2"/>
    <property type="match status" value="1"/>
</dbReference>
<evidence type="ECO:0000313" key="9">
    <source>
        <dbReference type="Proteomes" id="UP001154240"/>
    </source>
</evidence>
<sequence>MAGSISTLGAGSSIDLQGIIEKLKAADQVPITNIKAQQLQYKDQLAEFDTVNTKLLAVKTKALDLSLSTTFLARQISSSQTSVLTATVSSGASTGISTVTVGRLAKQNSWQSSGVATADTAIASGTGTFAYTINGTQSSVAVASSTTLQQLSDAINNDVNNPGVTASVMDDGTGTATAFHLVLVSNETGEANAVTIDTNGTDLTFTEVQGLAESLDAEVTINGITYQRATNTISDIISGVTLNLEATGASSVKVTSDMDSVKAKIVAMIEAYNAAAKEIADNSKYDQDTGVGGSLSGVSTFRTMTSQLNQTLLASIGGLGGAYGNMTDIGLSFDRDGTASLDETVLAAALESNPEDVQLLLVGDTDNGIDGVATLLNAQLRDITKPTLGVIANEKGRVDQTIQRLDDQIESMTIRLNNKYDLLTKQFVQLDTLLSSIQKQGDFLSAQIASLSASKN</sequence>
<reference evidence="8" key="2">
    <citation type="submission" date="2022-10" db="EMBL/GenBank/DDBJ databases">
        <authorList>
            <person name="Aronson H.S."/>
        </authorList>
    </citation>
    <scope>NUCLEOTIDE SEQUENCE</scope>
    <source>
        <strain evidence="8">RS19-109</strain>
    </source>
</reference>
<accession>A0A9X4RKM7</accession>
<evidence type="ECO:0000256" key="1">
    <source>
        <dbReference type="ARBA" id="ARBA00009764"/>
    </source>
</evidence>
<evidence type="ECO:0000259" key="7">
    <source>
        <dbReference type="Pfam" id="PF07195"/>
    </source>
</evidence>
<dbReference type="GO" id="GO:0005576">
    <property type="term" value="C:extracellular region"/>
    <property type="evidence" value="ECO:0007669"/>
    <property type="project" value="UniProtKB-SubCell"/>
</dbReference>
<organism evidence="8 9">
    <name type="scientific">Thiovibrio frasassiensis</name>
    <dbReference type="NCBI Taxonomy" id="2984131"/>
    <lineage>
        <taxon>Bacteria</taxon>
        <taxon>Pseudomonadati</taxon>
        <taxon>Thermodesulfobacteriota</taxon>
        <taxon>Desulfobulbia</taxon>
        <taxon>Desulfobulbales</taxon>
        <taxon>Thiovibrionaceae</taxon>
        <taxon>Thiovibrio</taxon>
    </lineage>
</organism>
<comment type="function">
    <text evidence="5">Required for morphogenesis and for the elongation of the flagellar filament by facilitating polymerization of the flagellin monomers at the tip of growing filament. Forms a capping structure, which prevents flagellin subunits (transported through the central channel of the flagellum) from leaking out without polymerization at the distal end.</text>
</comment>
<keyword evidence="8" id="KW-0282">Flagellum</keyword>
<dbReference type="GO" id="GO:0071973">
    <property type="term" value="P:bacterial-type flagellum-dependent cell motility"/>
    <property type="evidence" value="ECO:0007669"/>
    <property type="project" value="TreeGrafter"/>
</dbReference>
<dbReference type="GO" id="GO:0007155">
    <property type="term" value="P:cell adhesion"/>
    <property type="evidence" value="ECO:0007669"/>
    <property type="project" value="InterPro"/>
</dbReference>
<keyword evidence="3" id="KW-0175">Coiled coil</keyword>
<dbReference type="GO" id="GO:0009424">
    <property type="term" value="C:bacterial-type flagellum hook"/>
    <property type="evidence" value="ECO:0007669"/>
    <property type="project" value="UniProtKB-UniRule"/>
</dbReference>
<dbReference type="InterPro" id="IPR040026">
    <property type="entry name" value="FliD"/>
</dbReference>
<keyword evidence="9" id="KW-1185">Reference proteome</keyword>
<keyword evidence="8" id="KW-0966">Cell projection</keyword>
<keyword evidence="5" id="KW-0964">Secreted</keyword>
<feature type="domain" description="Flagellar hook-associated protein 2 N-terminal" evidence="6">
    <location>
        <begin position="12"/>
        <end position="107"/>
    </location>
</feature>
<comment type="subunit">
    <text evidence="2 5">Homopentamer.</text>
</comment>
<dbReference type="InterPro" id="IPR003481">
    <property type="entry name" value="FliD_N"/>
</dbReference>
<dbReference type="AlphaFoldDB" id="A0A9X4RKM7"/>
<name>A0A9X4RKM7_9BACT</name>
<evidence type="ECO:0000256" key="4">
    <source>
        <dbReference type="ARBA" id="ARBA00023143"/>
    </source>
</evidence>
<dbReference type="InterPro" id="IPR010809">
    <property type="entry name" value="FliD_C"/>
</dbReference>
<dbReference type="Proteomes" id="UP001154240">
    <property type="component" value="Unassembled WGS sequence"/>
</dbReference>
<evidence type="ECO:0000256" key="2">
    <source>
        <dbReference type="ARBA" id="ARBA00011255"/>
    </source>
</evidence>
<dbReference type="PANTHER" id="PTHR30288">
    <property type="entry name" value="FLAGELLAR CAP/ASSEMBLY PROTEIN FLID"/>
    <property type="match status" value="1"/>
</dbReference>
<evidence type="ECO:0000256" key="3">
    <source>
        <dbReference type="ARBA" id="ARBA00023054"/>
    </source>
</evidence>
<evidence type="ECO:0000313" key="8">
    <source>
        <dbReference type="EMBL" id="MDG4474789.1"/>
    </source>
</evidence>
<comment type="similarity">
    <text evidence="1 5">Belongs to the FliD family.</text>
</comment>
<evidence type="ECO:0000259" key="6">
    <source>
        <dbReference type="Pfam" id="PF02465"/>
    </source>
</evidence>